<keyword evidence="3" id="KW-0804">Transcription</keyword>
<evidence type="ECO:0000256" key="2">
    <source>
        <dbReference type="ARBA" id="ARBA00023125"/>
    </source>
</evidence>
<evidence type="ECO:0000313" key="5">
    <source>
        <dbReference type="EMBL" id="CAB3718863.1"/>
    </source>
</evidence>
<organism evidence="5 6">
    <name type="scientific">Achromobacter kerstersii</name>
    <dbReference type="NCBI Taxonomy" id="1353890"/>
    <lineage>
        <taxon>Bacteria</taxon>
        <taxon>Pseudomonadati</taxon>
        <taxon>Pseudomonadota</taxon>
        <taxon>Betaproteobacteria</taxon>
        <taxon>Burkholderiales</taxon>
        <taxon>Alcaligenaceae</taxon>
        <taxon>Achromobacter</taxon>
    </lineage>
</organism>
<evidence type="ECO:0000256" key="3">
    <source>
        <dbReference type="ARBA" id="ARBA00023163"/>
    </source>
</evidence>
<keyword evidence="2" id="KW-0238">DNA-binding</keyword>
<dbReference type="GO" id="GO:0006355">
    <property type="term" value="P:regulation of DNA-templated transcription"/>
    <property type="evidence" value="ECO:0007669"/>
    <property type="project" value="InterPro"/>
</dbReference>
<dbReference type="Pfam" id="PF00196">
    <property type="entry name" value="GerE"/>
    <property type="match status" value="1"/>
</dbReference>
<dbReference type="SUPFAM" id="SSF46894">
    <property type="entry name" value="C-terminal effector domain of the bipartite response regulators"/>
    <property type="match status" value="1"/>
</dbReference>
<proteinExistence type="predicted"/>
<dbReference type="PROSITE" id="PS50043">
    <property type="entry name" value="HTH_LUXR_2"/>
    <property type="match status" value="1"/>
</dbReference>
<keyword evidence="6" id="KW-1185">Reference proteome</keyword>
<protein>
    <recommendedName>
        <fullName evidence="4">HTH luxR-type domain-containing protein</fullName>
    </recommendedName>
</protein>
<sequence length="113" mass="12165">MSVNRPLSAYCPDLLPSNPPLSRLHPPISPLTSLSAPLPSEMSAAKPLSDRQAICLFWSAAGKTSWETARILDVSESTVNFHLRNACTKLGVRGRRAAVVAAIRQGLLDTVMV</sequence>
<dbReference type="AlphaFoldDB" id="A0A6S7B5Z1"/>
<dbReference type="SMART" id="SM00421">
    <property type="entry name" value="HTH_LUXR"/>
    <property type="match status" value="1"/>
</dbReference>
<dbReference type="InterPro" id="IPR016032">
    <property type="entry name" value="Sig_transdc_resp-reg_C-effctor"/>
</dbReference>
<dbReference type="PANTHER" id="PTHR44688">
    <property type="entry name" value="DNA-BINDING TRANSCRIPTIONAL ACTIVATOR DEVR_DOSR"/>
    <property type="match status" value="1"/>
</dbReference>
<evidence type="ECO:0000313" key="6">
    <source>
        <dbReference type="Proteomes" id="UP000494269"/>
    </source>
</evidence>
<evidence type="ECO:0000259" key="4">
    <source>
        <dbReference type="PROSITE" id="PS50043"/>
    </source>
</evidence>
<keyword evidence="1" id="KW-0805">Transcription regulation</keyword>
<dbReference type="PANTHER" id="PTHR44688:SF16">
    <property type="entry name" value="DNA-BINDING TRANSCRIPTIONAL ACTIVATOR DEVR_DOSR"/>
    <property type="match status" value="1"/>
</dbReference>
<dbReference type="CDD" id="cd06170">
    <property type="entry name" value="LuxR_C_like"/>
    <property type="match status" value="1"/>
</dbReference>
<dbReference type="PRINTS" id="PR00038">
    <property type="entry name" value="HTHLUXR"/>
</dbReference>
<evidence type="ECO:0000256" key="1">
    <source>
        <dbReference type="ARBA" id="ARBA00023015"/>
    </source>
</evidence>
<accession>A0A6S7B5Z1</accession>
<gene>
    <name evidence="5" type="ORF">LMG3441_03635</name>
</gene>
<dbReference type="EMBL" id="CADIJQ010000006">
    <property type="protein sequence ID" value="CAB3718863.1"/>
    <property type="molecule type" value="Genomic_DNA"/>
</dbReference>
<dbReference type="GO" id="GO:0003677">
    <property type="term" value="F:DNA binding"/>
    <property type="evidence" value="ECO:0007669"/>
    <property type="project" value="UniProtKB-KW"/>
</dbReference>
<reference evidence="5 6" key="1">
    <citation type="submission" date="2020-04" db="EMBL/GenBank/DDBJ databases">
        <authorList>
            <person name="De Canck E."/>
        </authorList>
    </citation>
    <scope>NUCLEOTIDE SEQUENCE [LARGE SCALE GENOMIC DNA]</scope>
    <source>
        <strain evidence="5 6">LMG 3441</strain>
    </source>
</reference>
<dbReference type="Proteomes" id="UP000494269">
    <property type="component" value="Unassembled WGS sequence"/>
</dbReference>
<dbReference type="Gene3D" id="1.10.10.10">
    <property type="entry name" value="Winged helix-like DNA-binding domain superfamily/Winged helix DNA-binding domain"/>
    <property type="match status" value="1"/>
</dbReference>
<dbReference type="InterPro" id="IPR036388">
    <property type="entry name" value="WH-like_DNA-bd_sf"/>
</dbReference>
<dbReference type="InterPro" id="IPR000792">
    <property type="entry name" value="Tscrpt_reg_LuxR_C"/>
</dbReference>
<feature type="domain" description="HTH luxR-type" evidence="4">
    <location>
        <begin position="41"/>
        <end position="106"/>
    </location>
</feature>
<name>A0A6S7B5Z1_9BURK</name>